<dbReference type="OrthoDB" id="9785278at2"/>
<keyword evidence="3" id="KW-1185">Reference proteome</keyword>
<proteinExistence type="predicted"/>
<dbReference type="Proteomes" id="UP000063234">
    <property type="component" value="Chromosome"/>
</dbReference>
<dbReference type="STRING" id="1298851.TST_0323"/>
<dbReference type="InterPro" id="IPR007064">
    <property type="entry name" value="Nmd3_N"/>
</dbReference>
<reference evidence="3" key="1">
    <citation type="journal article" date="2018" name="Science">
        <title>A primordial and reversible TCA cycle in a facultatively chemolithoautotrophic thermophile.</title>
        <authorList>
            <person name="Nunoura T."/>
            <person name="Chikaraishi Y."/>
            <person name="Izaki R."/>
            <person name="Suwa T."/>
            <person name="Sato T."/>
            <person name="Harada T."/>
            <person name="Mori K."/>
            <person name="Kato Y."/>
            <person name="Miyazaki M."/>
            <person name="Shimamura S."/>
            <person name="Yanagawa K."/>
            <person name="Shuto A."/>
            <person name="Ohkouchi N."/>
            <person name="Fujita N."/>
            <person name="Takaki Y."/>
            <person name="Atomi H."/>
            <person name="Takai K."/>
        </authorList>
    </citation>
    <scope>NUCLEOTIDE SEQUENCE [LARGE SCALE GENOMIC DNA]</scope>
    <source>
        <strain evidence="3">DSM 17441 / JCM 13301 / NBRC 103674 / ABI70S6</strain>
    </source>
</reference>
<protein>
    <recommendedName>
        <fullName evidence="1">Nmd3 N-terminal domain-containing protein</fullName>
    </recommendedName>
</protein>
<dbReference type="RefSeq" id="WP_068549049.1">
    <property type="nucleotide sequence ID" value="NZ_AP013035.1"/>
</dbReference>
<evidence type="ECO:0000313" key="3">
    <source>
        <dbReference type="Proteomes" id="UP000063234"/>
    </source>
</evidence>
<feature type="domain" description="Nmd3 N-terminal" evidence="1">
    <location>
        <begin position="55"/>
        <end position="144"/>
    </location>
</feature>
<dbReference type="InterPro" id="IPR047706">
    <property type="entry name" value="BCAM0308-like"/>
</dbReference>
<dbReference type="KEGG" id="ttk:TST_0323"/>
<gene>
    <name evidence="2" type="ORF">TST_0323</name>
</gene>
<dbReference type="NCBIfam" id="NF040826">
    <property type="entry name" value="lxa_BCAM0308"/>
    <property type="match status" value="1"/>
</dbReference>
<organism evidence="2 3">
    <name type="scientific">Thermosulfidibacter takaii (strain DSM 17441 / JCM 13301 / NBRC 103674 / ABI70S6)</name>
    <dbReference type="NCBI Taxonomy" id="1298851"/>
    <lineage>
        <taxon>Bacteria</taxon>
        <taxon>Pseudomonadati</taxon>
        <taxon>Thermosulfidibacterota</taxon>
        <taxon>Thermosulfidibacteria</taxon>
        <taxon>Thermosulfidibacterales</taxon>
        <taxon>Thermosulfidibacteraceae</taxon>
    </lineage>
</organism>
<dbReference type="EMBL" id="AP013035">
    <property type="protein sequence ID" value="BAT71131.1"/>
    <property type="molecule type" value="Genomic_DNA"/>
</dbReference>
<accession>A0A0S3QS06</accession>
<sequence>MTYYSAWRKEFEAQDPGNPYYEFKKYPEPTLCPSCKAVYKNGRWTWDSLEGVKEYNEALCPACKRIQDKYPGGLVRIEGAYFKNRKEELMNLIRNVEEDVKNLRPLQRIMNIEEDDEGITIEVTYPSLARKIGEALYNAHKGELKFWYNEGEKFVRVIWKRDEKQNE</sequence>
<dbReference type="Pfam" id="PF04981">
    <property type="entry name" value="NMD3"/>
    <property type="match status" value="1"/>
</dbReference>
<dbReference type="AlphaFoldDB" id="A0A0S3QS06"/>
<evidence type="ECO:0000259" key="1">
    <source>
        <dbReference type="Pfam" id="PF04981"/>
    </source>
</evidence>
<evidence type="ECO:0000313" key="2">
    <source>
        <dbReference type="EMBL" id="BAT71131.1"/>
    </source>
</evidence>
<name>A0A0S3QS06_THET7</name>